<reference evidence="5 6" key="1">
    <citation type="submission" date="2019-04" db="EMBL/GenBank/DDBJ databases">
        <authorList>
            <person name="Li Y."/>
            <person name="Wang J."/>
        </authorList>
    </citation>
    <scope>NUCLEOTIDE SEQUENCE [LARGE SCALE GENOMIC DNA]</scope>
    <source>
        <strain evidence="5 6">DSM 14668</strain>
    </source>
</reference>
<dbReference type="Pfam" id="PF05576">
    <property type="entry name" value="Peptidase_S37"/>
    <property type="match status" value="1"/>
</dbReference>
<comment type="caution">
    <text evidence="5">The sequence shown here is derived from an EMBL/GenBank/DDBJ whole genome shotgun (WGS) entry which is preliminary data.</text>
</comment>
<feature type="compositionally biased region" description="Low complexity" evidence="4">
    <location>
        <begin position="38"/>
        <end position="53"/>
    </location>
</feature>
<dbReference type="AlphaFoldDB" id="A0A4U1IAM2"/>
<feature type="compositionally biased region" description="Basic and acidic residues" evidence="4">
    <location>
        <begin position="66"/>
        <end position="75"/>
    </location>
</feature>
<dbReference type="PANTHER" id="PTHR11010:SF38">
    <property type="entry name" value="LYSOSOMAL PRO-X CARBOXYPEPTIDASE"/>
    <property type="match status" value="1"/>
</dbReference>
<feature type="region of interest" description="Disordered" evidence="4">
    <location>
        <begin position="120"/>
        <end position="149"/>
    </location>
</feature>
<evidence type="ECO:0000313" key="5">
    <source>
        <dbReference type="EMBL" id="TKC90562.1"/>
    </source>
</evidence>
<accession>A0A4U1IAM2</accession>
<dbReference type="GO" id="GO:0008239">
    <property type="term" value="F:dipeptidyl-peptidase activity"/>
    <property type="evidence" value="ECO:0007669"/>
    <property type="project" value="TreeGrafter"/>
</dbReference>
<dbReference type="OrthoDB" id="3979391at2"/>
<dbReference type="InterPro" id="IPR029058">
    <property type="entry name" value="AB_hydrolase_fold"/>
</dbReference>
<dbReference type="GO" id="GO:0006508">
    <property type="term" value="P:proteolysis"/>
    <property type="evidence" value="ECO:0007669"/>
    <property type="project" value="UniProtKB-KW"/>
</dbReference>
<protein>
    <recommendedName>
        <fullName evidence="7">Peptidase</fullName>
    </recommendedName>
</protein>
<evidence type="ECO:0008006" key="7">
    <source>
        <dbReference type="Google" id="ProtNLM"/>
    </source>
</evidence>
<keyword evidence="1" id="KW-0645">Protease</keyword>
<dbReference type="Proteomes" id="UP000309215">
    <property type="component" value="Unassembled WGS sequence"/>
</dbReference>
<dbReference type="InterPro" id="IPR008761">
    <property type="entry name" value="Peptidase_S37"/>
</dbReference>
<feature type="compositionally biased region" description="Basic and acidic residues" evidence="4">
    <location>
        <begin position="1"/>
        <end position="14"/>
    </location>
</feature>
<keyword evidence="6" id="KW-1185">Reference proteome</keyword>
<proteinExistence type="predicted"/>
<dbReference type="SUPFAM" id="SSF53474">
    <property type="entry name" value="alpha/beta-Hydrolases"/>
    <property type="match status" value="1"/>
</dbReference>
<evidence type="ECO:0000256" key="3">
    <source>
        <dbReference type="ARBA" id="ARBA00022801"/>
    </source>
</evidence>
<keyword evidence="2" id="KW-0732">Signal</keyword>
<evidence type="ECO:0000256" key="1">
    <source>
        <dbReference type="ARBA" id="ARBA00022670"/>
    </source>
</evidence>
<dbReference type="PANTHER" id="PTHR11010">
    <property type="entry name" value="PROTEASE S28 PRO-X CARBOXYPEPTIDASE-RELATED"/>
    <property type="match status" value="1"/>
</dbReference>
<dbReference type="EMBL" id="SSMQ01000148">
    <property type="protein sequence ID" value="TKC90562.1"/>
    <property type="molecule type" value="Genomic_DNA"/>
</dbReference>
<feature type="region of interest" description="Disordered" evidence="4">
    <location>
        <begin position="1"/>
        <end position="78"/>
    </location>
</feature>
<evidence type="ECO:0000313" key="6">
    <source>
        <dbReference type="Proteomes" id="UP000309215"/>
    </source>
</evidence>
<gene>
    <name evidence="5" type="ORF">E8A74_50860</name>
</gene>
<keyword evidence="3" id="KW-0378">Hydrolase</keyword>
<name>A0A4U1IAM2_9BACT</name>
<organism evidence="5 6">
    <name type="scientific">Polyangium fumosum</name>
    <dbReference type="NCBI Taxonomy" id="889272"/>
    <lineage>
        <taxon>Bacteria</taxon>
        <taxon>Pseudomonadati</taxon>
        <taxon>Myxococcota</taxon>
        <taxon>Polyangia</taxon>
        <taxon>Polyangiales</taxon>
        <taxon>Polyangiaceae</taxon>
        <taxon>Polyangium</taxon>
    </lineage>
</organism>
<sequence>MPPLTRAEDLERASSKCRCSAGSSGTGSSRRHSRNRGASRMQRVQPVQQGVQPVQPPRSSRKHARCREQGHESSRHGAHFGLARSLPWLPAMRTLLLPLLTITLASLSLVACGGDDTHPDSGTGGAGGSGGSGGAGGSGGSGGSGGATSADIFEKLQDIESLTVTEEETEIPGYRYFVLTIDQPADHDDPSGARFEQRLVLHHRDPAAPVVLATQGYNLYPEYQWLDEPAELLAANQVRVEHRFFTPSRPEPADWSQLTIEQAAADLHHIVEVIRPLYEGKWISTGGSKGGMTSVYHRRFYPDDVNGTVAYVAPHNFGDADPRYRDFVAQRGDAACQKALLDFQREVLLRRPEMLARMQTQAMDAGLTYELLGEDQALETAVIEFIFSFWQYGDASHCAEIPPTSASDDEVWSFFDLVCGPSLWSDGATLAYEPYYWQAAVQLGYPGYAEENVADLLLYPGFDVAASYTLPGPGKNPTLDPQAMQDVSAWLTTEGCRQPSRSAEILDLDSDHEFALACEVMSSPPRWALAVWVA</sequence>
<feature type="compositionally biased region" description="Low complexity" evidence="4">
    <location>
        <begin position="18"/>
        <end position="28"/>
    </location>
</feature>
<evidence type="ECO:0000256" key="4">
    <source>
        <dbReference type="SAM" id="MobiDB-lite"/>
    </source>
</evidence>
<evidence type="ECO:0000256" key="2">
    <source>
        <dbReference type="ARBA" id="ARBA00022729"/>
    </source>
</evidence>
<feature type="compositionally biased region" description="Gly residues" evidence="4">
    <location>
        <begin position="122"/>
        <end position="146"/>
    </location>
</feature>
<dbReference type="Gene3D" id="3.40.50.1820">
    <property type="entry name" value="alpha/beta hydrolase"/>
    <property type="match status" value="1"/>
</dbReference>